<organism evidence="2">
    <name type="scientific">Candidatus Electrothrix aestuarii</name>
    <dbReference type="NCBI Taxonomy" id="3062594"/>
    <lineage>
        <taxon>Bacteria</taxon>
        <taxon>Pseudomonadati</taxon>
        <taxon>Thermodesulfobacteriota</taxon>
        <taxon>Desulfobulbia</taxon>
        <taxon>Desulfobulbales</taxon>
        <taxon>Desulfobulbaceae</taxon>
        <taxon>Candidatus Electrothrix</taxon>
    </lineage>
</organism>
<protein>
    <submittedName>
        <fullName evidence="2">Uncharacterized protein</fullName>
    </submittedName>
</protein>
<name>A0AAU8LPY1_9BACT</name>
<evidence type="ECO:0000313" key="2">
    <source>
        <dbReference type="EMBL" id="XCN71550.1"/>
    </source>
</evidence>
<feature type="compositionally biased region" description="Basic and acidic residues" evidence="1">
    <location>
        <begin position="210"/>
        <end position="222"/>
    </location>
</feature>
<proteinExistence type="predicted"/>
<dbReference type="EMBL" id="CP159373">
    <property type="protein sequence ID" value="XCN71550.1"/>
    <property type="molecule type" value="Genomic_DNA"/>
</dbReference>
<evidence type="ECO:0000256" key="1">
    <source>
        <dbReference type="SAM" id="MobiDB-lite"/>
    </source>
</evidence>
<reference evidence="2" key="1">
    <citation type="journal article" date="2024" name="Syst. Appl. Microbiol.">
        <title>First single-strain enrichments of Electrothrix cable bacteria, description of E. aestuarii sp. nov. and E. rattekaaiensis sp. nov., and proposal of a cable bacteria taxonomy following the rules of the SeqCode.</title>
        <authorList>
            <person name="Plum-Jensen L.E."/>
            <person name="Schramm A."/>
            <person name="Marshall I.P.G."/>
        </authorList>
    </citation>
    <scope>NUCLEOTIDE SEQUENCE</scope>
    <source>
        <strain evidence="2">Rat1</strain>
    </source>
</reference>
<sequence>MGLNPQEDSCEEIKFNLIQAMSFEVSLPGYERLNTIVVSLGMEISDSILLALRNEVAACRAEQKEQLGIVGPVLQGIEAVARHIDEIRLLTDARALHLLQELVQTYKVLTEEKPEESVAWSISSEALNKVLSWQHGCVRESLNKAQSPDYDGIPTTPQSSSFDMRGMLDAVRQEIAETGMLAIRESATILELVHGQKEVQEAQEGEASADSEKSGAGKDKDFSAVVRENISSLQQALHQEMGRLRHDFIGDR</sequence>
<dbReference type="AlphaFoldDB" id="A0AAU8LPY1"/>
<accession>A0AAU8LPY1</accession>
<feature type="region of interest" description="Disordered" evidence="1">
    <location>
        <begin position="200"/>
        <end position="223"/>
    </location>
</feature>
<gene>
    <name evidence="2" type="ORF">Q3M24_14645</name>
</gene>
<dbReference type="KEGG" id="eaj:Q3M24_14645"/>
<reference evidence="2" key="2">
    <citation type="submission" date="2024-06" db="EMBL/GenBank/DDBJ databases">
        <authorList>
            <person name="Plum-Jensen L.E."/>
            <person name="Schramm A."/>
            <person name="Marshall I.P.G."/>
        </authorList>
    </citation>
    <scope>NUCLEOTIDE SEQUENCE</scope>
    <source>
        <strain evidence="2">Rat1</strain>
    </source>
</reference>